<dbReference type="GO" id="GO:0003677">
    <property type="term" value="F:DNA binding"/>
    <property type="evidence" value="ECO:0007669"/>
    <property type="project" value="UniProtKB-KW"/>
</dbReference>
<evidence type="ECO:0000259" key="4">
    <source>
        <dbReference type="PROSITE" id="PS50949"/>
    </source>
</evidence>
<dbReference type="GO" id="GO:0003700">
    <property type="term" value="F:DNA-binding transcription factor activity"/>
    <property type="evidence" value="ECO:0007669"/>
    <property type="project" value="InterPro"/>
</dbReference>
<evidence type="ECO:0000313" key="5">
    <source>
        <dbReference type="EMBL" id="MBB4660590.1"/>
    </source>
</evidence>
<evidence type="ECO:0000256" key="3">
    <source>
        <dbReference type="ARBA" id="ARBA00023163"/>
    </source>
</evidence>
<dbReference type="Pfam" id="PF07729">
    <property type="entry name" value="FCD"/>
    <property type="match status" value="1"/>
</dbReference>
<accession>A0A840I9I2</accession>
<dbReference type="Proteomes" id="UP000585272">
    <property type="component" value="Unassembled WGS sequence"/>
</dbReference>
<dbReference type="PRINTS" id="PR00035">
    <property type="entry name" value="HTHGNTR"/>
</dbReference>
<dbReference type="AlphaFoldDB" id="A0A840I9I2"/>
<dbReference type="InterPro" id="IPR036388">
    <property type="entry name" value="WH-like_DNA-bd_sf"/>
</dbReference>
<gene>
    <name evidence="5" type="ORF">BDZ31_000163</name>
</gene>
<sequence length="234" mass="25930">MEQSLASALQLPPPYEMVAAHLRRMIHLGLYRPGASMPPEREHAEQLGVSRVTLRNAIRLLAGEGLVETRRGAHGGAFVRELRVAPERVRFELRARAPELNAAMEFRLINECSAVERAAARIEPQALEELERLTDELAAAGDVGLLRQADVRFHLLIAEAAASPLLRDAIVEARLELFMPLEVLDLAEMRQSSARGHRAIVAALRRGDARAARRAMAAHLRASDRRLSRILADD</sequence>
<proteinExistence type="predicted"/>
<dbReference type="PANTHER" id="PTHR43537:SF5">
    <property type="entry name" value="UXU OPERON TRANSCRIPTIONAL REGULATOR"/>
    <property type="match status" value="1"/>
</dbReference>
<dbReference type="SMART" id="SM00345">
    <property type="entry name" value="HTH_GNTR"/>
    <property type="match status" value="1"/>
</dbReference>
<evidence type="ECO:0000313" key="6">
    <source>
        <dbReference type="Proteomes" id="UP000585272"/>
    </source>
</evidence>
<dbReference type="Gene3D" id="1.20.120.530">
    <property type="entry name" value="GntR ligand-binding domain-like"/>
    <property type="match status" value="1"/>
</dbReference>
<dbReference type="InterPro" id="IPR011711">
    <property type="entry name" value="GntR_C"/>
</dbReference>
<dbReference type="SMART" id="SM00895">
    <property type="entry name" value="FCD"/>
    <property type="match status" value="1"/>
</dbReference>
<dbReference type="Pfam" id="PF00392">
    <property type="entry name" value="GntR"/>
    <property type="match status" value="1"/>
</dbReference>
<organism evidence="5 6">
    <name type="scientific">Conexibacter arvalis</name>
    <dbReference type="NCBI Taxonomy" id="912552"/>
    <lineage>
        <taxon>Bacteria</taxon>
        <taxon>Bacillati</taxon>
        <taxon>Actinomycetota</taxon>
        <taxon>Thermoleophilia</taxon>
        <taxon>Solirubrobacterales</taxon>
        <taxon>Conexibacteraceae</taxon>
        <taxon>Conexibacter</taxon>
    </lineage>
</organism>
<dbReference type="InterPro" id="IPR000524">
    <property type="entry name" value="Tscrpt_reg_HTH_GntR"/>
</dbReference>
<dbReference type="SUPFAM" id="SSF46785">
    <property type="entry name" value="Winged helix' DNA-binding domain"/>
    <property type="match status" value="1"/>
</dbReference>
<keyword evidence="3" id="KW-0804">Transcription</keyword>
<dbReference type="PANTHER" id="PTHR43537">
    <property type="entry name" value="TRANSCRIPTIONAL REGULATOR, GNTR FAMILY"/>
    <property type="match status" value="1"/>
</dbReference>
<protein>
    <submittedName>
        <fullName evidence="5">DNA-binding FadR family transcriptional regulator</fullName>
    </submittedName>
</protein>
<dbReference type="EMBL" id="JACHNU010000001">
    <property type="protein sequence ID" value="MBB4660590.1"/>
    <property type="molecule type" value="Genomic_DNA"/>
</dbReference>
<keyword evidence="6" id="KW-1185">Reference proteome</keyword>
<dbReference type="PROSITE" id="PS50949">
    <property type="entry name" value="HTH_GNTR"/>
    <property type="match status" value="1"/>
</dbReference>
<comment type="caution">
    <text evidence="5">The sequence shown here is derived from an EMBL/GenBank/DDBJ whole genome shotgun (WGS) entry which is preliminary data.</text>
</comment>
<reference evidence="5 6" key="1">
    <citation type="submission" date="2020-08" db="EMBL/GenBank/DDBJ databases">
        <title>Genomic Encyclopedia of Archaeal and Bacterial Type Strains, Phase II (KMG-II): from individual species to whole genera.</title>
        <authorList>
            <person name="Goeker M."/>
        </authorList>
    </citation>
    <scope>NUCLEOTIDE SEQUENCE [LARGE SCALE GENOMIC DNA]</scope>
    <source>
        <strain evidence="5 6">DSM 23288</strain>
    </source>
</reference>
<dbReference type="SUPFAM" id="SSF48008">
    <property type="entry name" value="GntR ligand-binding domain-like"/>
    <property type="match status" value="1"/>
</dbReference>
<name>A0A840I9I2_9ACTN</name>
<evidence type="ECO:0000256" key="2">
    <source>
        <dbReference type="ARBA" id="ARBA00023125"/>
    </source>
</evidence>
<dbReference type="InterPro" id="IPR036390">
    <property type="entry name" value="WH_DNA-bd_sf"/>
</dbReference>
<evidence type="ECO:0000256" key="1">
    <source>
        <dbReference type="ARBA" id="ARBA00023015"/>
    </source>
</evidence>
<keyword evidence="1" id="KW-0805">Transcription regulation</keyword>
<dbReference type="CDD" id="cd07377">
    <property type="entry name" value="WHTH_GntR"/>
    <property type="match status" value="1"/>
</dbReference>
<dbReference type="Gene3D" id="1.10.10.10">
    <property type="entry name" value="Winged helix-like DNA-binding domain superfamily/Winged helix DNA-binding domain"/>
    <property type="match status" value="1"/>
</dbReference>
<feature type="domain" description="HTH gntR-type" evidence="4">
    <location>
        <begin position="12"/>
        <end position="82"/>
    </location>
</feature>
<dbReference type="RefSeq" id="WP_183338047.1">
    <property type="nucleotide sequence ID" value="NZ_JACHNU010000001.1"/>
</dbReference>
<keyword evidence="2 5" id="KW-0238">DNA-binding</keyword>
<dbReference type="InterPro" id="IPR008920">
    <property type="entry name" value="TF_FadR/GntR_C"/>
</dbReference>